<evidence type="ECO:0000313" key="2">
    <source>
        <dbReference type="EMBL" id="TRW14865.1"/>
    </source>
</evidence>
<organism evidence="2 3">
    <name type="scientific">Glacieibacterium frigidum</name>
    <dbReference type="NCBI Taxonomy" id="2593303"/>
    <lineage>
        <taxon>Bacteria</taxon>
        <taxon>Pseudomonadati</taxon>
        <taxon>Pseudomonadota</taxon>
        <taxon>Alphaproteobacteria</taxon>
        <taxon>Sphingomonadales</taxon>
        <taxon>Sphingosinicellaceae</taxon>
        <taxon>Glacieibacterium</taxon>
    </lineage>
</organism>
<gene>
    <name evidence="2" type="ORF">FMM06_14425</name>
</gene>
<accession>A0A552U9I3</accession>
<evidence type="ECO:0000313" key="3">
    <source>
        <dbReference type="Proteomes" id="UP000317894"/>
    </source>
</evidence>
<feature type="domain" description="PIN" evidence="1">
    <location>
        <begin position="2"/>
        <end position="128"/>
    </location>
</feature>
<dbReference type="Gene3D" id="3.40.50.1010">
    <property type="entry name" value="5'-nuclease"/>
    <property type="match status" value="1"/>
</dbReference>
<dbReference type="InterPro" id="IPR029060">
    <property type="entry name" value="PIN-like_dom_sf"/>
</dbReference>
<evidence type="ECO:0000259" key="1">
    <source>
        <dbReference type="Pfam" id="PF01850"/>
    </source>
</evidence>
<dbReference type="InterPro" id="IPR002716">
    <property type="entry name" value="PIN_dom"/>
</dbReference>
<dbReference type="SUPFAM" id="SSF88723">
    <property type="entry name" value="PIN domain-like"/>
    <property type="match status" value="1"/>
</dbReference>
<dbReference type="EMBL" id="VJWA01000002">
    <property type="protein sequence ID" value="TRW14865.1"/>
    <property type="molecule type" value="Genomic_DNA"/>
</dbReference>
<protein>
    <submittedName>
        <fullName evidence="2">Type II toxin-antitoxin system VapC family toxin</fullName>
    </submittedName>
</protein>
<comment type="caution">
    <text evidence="2">The sequence shown here is derived from an EMBL/GenBank/DDBJ whole genome shotgun (WGS) entry which is preliminary data.</text>
</comment>
<dbReference type="OrthoDB" id="7204339at2"/>
<dbReference type="CDD" id="cd09874">
    <property type="entry name" value="PIN_MT3492-like"/>
    <property type="match status" value="1"/>
</dbReference>
<reference evidence="2 3" key="1">
    <citation type="submission" date="2019-07" db="EMBL/GenBank/DDBJ databases">
        <title>Novel species isolated from glacier.</title>
        <authorList>
            <person name="Liu Q."/>
            <person name="Xin Y.-H."/>
        </authorList>
    </citation>
    <scope>NUCLEOTIDE SEQUENCE [LARGE SCALE GENOMIC DNA]</scope>
    <source>
        <strain evidence="2 3">LB1R16</strain>
    </source>
</reference>
<dbReference type="AlphaFoldDB" id="A0A552U9I3"/>
<sequence>MIYLDASAAVSQFVVDANTAEARAFIRRPGLSFGVSDLCVAEFTAAIAQHVRAQRYNADVARALISAFETWSAASADPLALLPTDVSATISVLRRFDIRLRTPDALHLTICQRVGAQLLSFDKDQIAAALELGIPLAQ</sequence>
<keyword evidence="3" id="KW-1185">Reference proteome</keyword>
<dbReference type="RefSeq" id="WP_144335035.1">
    <property type="nucleotide sequence ID" value="NZ_VJWA01000002.1"/>
</dbReference>
<dbReference type="Proteomes" id="UP000317894">
    <property type="component" value="Unassembled WGS sequence"/>
</dbReference>
<dbReference type="Pfam" id="PF01850">
    <property type="entry name" value="PIN"/>
    <property type="match status" value="1"/>
</dbReference>
<proteinExistence type="predicted"/>
<name>A0A552U9I3_9SPHN</name>